<gene>
    <name evidence="1" type="ORF">HZH66_012234</name>
</gene>
<name>A0A834JBI3_VESVU</name>
<dbReference type="Proteomes" id="UP000614350">
    <property type="component" value="Unassembled WGS sequence"/>
</dbReference>
<reference evidence="1" key="1">
    <citation type="journal article" date="2020" name="G3 (Bethesda)">
        <title>High-Quality Assemblies for Three Invasive Social Wasps from the &lt;i&gt;Vespula&lt;/i&gt; Genus.</title>
        <authorList>
            <person name="Harrop T.W.R."/>
            <person name="Guhlin J."/>
            <person name="McLaughlin G.M."/>
            <person name="Permina E."/>
            <person name="Stockwell P."/>
            <person name="Gilligan J."/>
            <person name="Le Lec M.F."/>
            <person name="Gruber M.A.M."/>
            <person name="Quinn O."/>
            <person name="Lovegrove M."/>
            <person name="Duncan E.J."/>
            <person name="Remnant E.J."/>
            <person name="Van Eeckhoven J."/>
            <person name="Graham B."/>
            <person name="Knapp R.A."/>
            <person name="Langford K.W."/>
            <person name="Kronenberg Z."/>
            <person name="Press M.O."/>
            <person name="Eacker S.M."/>
            <person name="Wilson-Rankin E.E."/>
            <person name="Purcell J."/>
            <person name="Lester P.J."/>
            <person name="Dearden P.K."/>
        </authorList>
    </citation>
    <scope>NUCLEOTIDE SEQUENCE</scope>
    <source>
        <strain evidence="1">Marl-1</strain>
    </source>
</reference>
<sequence>MGRERVWIGNVNAKQRQLEQRRDVDCSQSVKPRGRKNALINSARNGARTNAPDYTNITKYLVSGSMFPSYRTKGLLRTTLTGKRHFNP</sequence>
<keyword evidence="2" id="KW-1185">Reference proteome</keyword>
<dbReference type="EMBL" id="JACSEA010000015">
    <property type="protein sequence ID" value="KAF7385148.1"/>
    <property type="molecule type" value="Genomic_DNA"/>
</dbReference>
<organism evidence="1 2">
    <name type="scientific">Vespula vulgaris</name>
    <name type="common">Yellow jacket</name>
    <name type="synonym">Wasp</name>
    <dbReference type="NCBI Taxonomy" id="7454"/>
    <lineage>
        <taxon>Eukaryota</taxon>
        <taxon>Metazoa</taxon>
        <taxon>Ecdysozoa</taxon>
        <taxon>Arthropoda</taxon>
        <taxon>Hexapoda</taxon>
        <taxon>Insecta</taxon>
        <taxon>Pterygota</taxon>
        <taxon>Neoptera</taxon>
        <taxon>Endopterygota</taxon>
        <taxon>Hymenoptera</taxon>
        <taxon>Apocrita</taxon>
        <taxon>Aculeata</taxon>
        <taxon>Vespoidea</taxon>
        <taxon>Vespidae</taxon>
        <taxon>Vespinae</taxon>
        <taxon>Vespula</taxon>
    </lineage>
</organism>
<protein>
    <submittedName>
        <fullName evidence="1">Uncharacterized protein</fullName>
    </submittedName>
</protein>
<dbReference type="AlphaFoldDB" id="A0A834JBI3"/>
<proteinExistence type="predicted"/>
<accession>A0A834JBI3</accession>
<evidence type="ECO:0000313" key="1">
    <source>
        <dbReference type="EMBL" id="KAF7385148.1"/>
    </source>
</evidence>
<evidence type="ECO:0000313" key="2">
    <source>
        <dbReference type="Proteomes" id="UP000614350"/>
    </source>
</evidence>
<comment type="caution">
    <text evidence="1">The sequence shown here is derived from an EMBL/GenBank/DDBJ whole genome shotgun (WGS) entry which is preliminary data.</text>
</comment>